<evidence type="ECO:0000313" key="1">
    <source>
        <dbReference type="EMBL" id="PQP79416.1"/>
    </source>
</evidence>
<sequence length="442" mass="52367">MFFIILFNFSSSISAHSYFYKQIKSNIKLSNNQILQQEWLITQPRLLRRDIRVFDKESISDILKYFNIKTTTYNLQKPSYNPYGSTFFSTKLKNPPKGLLAVYFKHRSNPFKEKYPNENDEYTLEDLLKYEIAIQEIFVFWDAKEKPQTIKPQICLVTNNIFAGQKKEEVINNYLMENNIIKKPKFIVLGCYNPHPFVDLLMPFPSKTYNQILQNVKIDAIYFDGGFRHLPLKTLKSYTIEDLLALSNGAKNIYLFTFNVQKIKKVIELPESSDPYTAIRNWKRENNFIFYPPLIEEGNYDETIKELEISLEITSPLYKKINIPFKTKIVSHIFETDNTFYLLVCNDIPFKIKLAEKYGTNYMKWLNQCYIKYGCYYSGNEVRNKFGRSSRTIYDENGNSCWYYYETGIFFDCWRIDGNDTAKTYYKFLDTTPPPLKPKELD</sequence>
<dbReference type="Proteomes" id="UP000238672">
    <property type="component" value="Unassembled WGS sequence"/>
</dbReference>
<keyword evidence="2" id="KW-1185">Reference proteome</keyword>
<dbReference type="EMBL" id="PUUG01000058">
    <property type="protein sequence ID" value="PQP79416.1"/>
    <property type="molecule type" value="Genomic_DNA"/>
</dbReference>
<name>A0A2S8NTT0_9MOLU</name>
<protein>
    <submittedName>
        <fullName evidence="1">Uncharacterized protein</fullName>
    </submittedName>
</protein>
<dbReference type="AlphaFoldDB" id="A0A2S8NTT0"/>
<reference evidence="1 2" key="1">
    <citation type="submission" date="2018-02" db="EMBL/GenBank/DDBJ databases">
        <title>Metagenomics reveals mixed infection of spiroplasma and phytoplasma in chicory.</title>
        <authorList>
            <person name="Polano C."/>
            <person name="Moruzzi S."/>
            <person name="Ermacora P."/>
            <person name="Ferrini F."/>
            <person name="Martini M."/>
            <person name="Firrao G."/>
        </authorList>
    </citation>
    <scope>NUCLEOTIDE SEQUENCE [LARGE SCALE GENOMIC DNA]</scope>
    <source>
        <strain evidence="1 2">ChiP</strain>
    </source>
</reference>
<gene>
    <name evidence="1" type="ORF">C6B37_01900</name>
</gene>
<accession>A0A2S8NTT0</accession>
<proteinExistence type="predicted"/>
<organism evidence="1 2">
    <name type="scientific">Candidatus Phytoplasma phoenicium</name>
    <dbReference type="NCBI Taxonomy" id="198422"/>
    <lineage>
        <taxon>Bacteria</taxon>
        <taxon>Bacillati</taxon>
        <taxon>Mycoplasmatota</taxon>
        <taxon>Mollicutes</taxon>
        <taxon>Acholeplasmatales</taxon>
        <taxon>Acholeplasmataceae</taxon>
        <taxon>Candidatus Phytoplasma</taxon>
        <taxon>16SrIX (Pigeon pea witches'-broom group)</taxon>
    </lineage>
</organism>
<comment type="caution">
    <text evidence="1">The sequence shown here is derived from an EMBL/GenBank/DDBJ whole genome shotgun (WGS) entry which is preliminary data.</text>
</comment>
<evidence type="ECO:0000313" key="2">
    <source>
        <dbReference type="Proteomes" id="UP000238672"/>
    </source>
</evidence>